<reference evidence="1 2" key="1">
    <citation type="submission" date="2019-09" db="EMBL/GenBank/DDBJ databases">
        <authorList>
            <person name="Depoorter E."/>
        </authorList>
    </citation>
    <scope>NUCLEOTIDE SEQUENCE [LARGE SCALE GENOMIC DNA]</scope>
    <source>
        <strain evidence="1">R-71171</strain>
    </source>
</reference>
<sequence length="366" mass="42388">MTDRARPSGAVRPKAVICRTLRIFNLIHWQYHYGFRCTIRALRTRVRVVTPSNWDSAVILYRKLLVKCLFSGEDPDTKEHVVPSWLQKRMELEKENFKLPNDSFLQYKHAVVPAKSSHNTKFSEIETRISQGILKSDEVYLWALKIHVGLLARDSTLKDDIKDPKSKTIIDLRGFNYHVNIFRALYQNWSNGGTTDPSPFGSVFLLDSLTPEDHFDLVHCAYTGALGIDIGKKFIFFTFWDRGRTLKSNALTLWHEDQVFQVEKFQNTSEYLTRCHMAHRIWSCEMAYFQFRSRPNSMAMLRTPNKVAAPPYPRTPARPVDILEYVLVCKNFGLQWDLSRGNNSYTQFTTIEEALKAANVKVAINN</sequence>
<evidence type="ECO:0000313" key="2">
    <source>
        <dbReference type="Proteomes" id="UP000494182"/>
    </source>
</evidence>
<proteinExistence type="predicted"/>
<evidence type="ECO:0000313" key="1">
    <source>
        <dbReference type="EMBL" id="VWD47172.1"/>
    </source>
</evidence>
<accession>A0A6P3AIU8</accession>
<gene>
    <name evidence="1" type="ORF">BCO71171_05094</name>
</gene>
<name>A0A6P3AIU8_9BURK</name>
<dbReference type="AlphaFoldDB" id="A0A6P3AIU8"/>
<organism evidence="1 2">
    <name type="scientific">Burkholderia contaminans</name>
    <dbReference type="NCBI Taxonomy" id="488447"/>
    <lineage>
        <taxon>Bacteria</taxon>
        <taxon>Pseudomonadati</taxon>
        <taxon>Pseudomonadota</taxon>
        <taxon>Betaproteobacteria</taxon>
        <taxon>Burkholderiales</taxon>
        <taxon>Burkholderiaceae</taxon>
        <taxon>Burkholderia</taxon>
        <taxon>Burkholderia cepacia complex</taxon>
    </lineage>
</organism>
<protein>
    <submittedName>
        <fullName evidence="1">Uncharacterized protein</fullName>
    </submittedName>
</protein>
<dbReference type="Proteomes" id="UP000494182">
    <property type="component" value="Unassembled WGS sequence"/>
</dbReference>
<dbReference type="EMBL" id="CABVQT010000015">
    <property type="protein sequence ID" value="VWD47172.1"/>
    <property type="molecule type" value="Genomic_DNA"/>
</dbReference>